<dbReference type="Proteomes" id="UP001153269">
    <property type="component" value="Unassembled WGS sequence"/>
</dbReference>
<accession>A0A9N7UDG9</accession>
<dbReference type="EMBL" id="CADEAL010001108">
    <property type="protein sequence ID" value="CAB1428991.1"/>
    <property type="molecule type" value="Genomic_DNA"/>
</dbReference>
<keyword evidence="3" id="KW-1185">Reference proteome</keyword>
<comment type="caution">
    <text evidence="2">The sequence shown here is derived from an EMBL/GenBank/DDBJ whole genome shotgun (WGS) entry which is preliminary data.</text>
</comment>
<dbReference type="AlphaFoldDB" id="A0A9N7UDG9"/>
<name>A0A9N7UDG9_PLEPL</name>
<gene>
    <name evidence="2" type="ORF">PLEPLA_LOCUS16966</name>
</gene>
<evidence type="ECO:0000256" key="1">
    <source>
        <dbReference type="SAM" id="MobiDB-lite"/>
    </source>
</evidence>
<evidence type="ECO:0000313" key="3">
    <source>
        <dbReference type="Proteomes" id="UP001153269"/>
    </source>
</evidence>
<sequence>MDHFTVPNPQKQEKPLLLSIIYKKKKKKKKKKKRMGGYKSLGGVHPPLPLLLYISASPAAAAALSGVYSLCAAFSFEPFSAAPPPPSPGAAQPLDHGFYNFRPGPPEKLERVKSDARKLLHVRAHLTPPPNPPVPHSAPSPPTSPNFSIPAKKAVSRICPSEINTGAHKLSIKTLCGGAGTMTAIQNRSDGGGRGGQRQKEREGRIPPEPLWIRER</sequence>
<reference evidence="2" key="1">
    <citation type="submission" date="2020-03" db="EMBL/GenBank/DDBJ databases">
        <authorList>
            <person name="Weist P."/>
        </authorList>
    </citation>
    <scope>NUCLEOTIDE SEQUENCE</scope>
</reference>
<protein>
    <submittedName>
        <fullName evidence="2">Uncharacterized protein</fullName>
    </submittedName>
</protein>
<proteinExistence type="predicted"/>
<organism evidence="2 3">
    <name type="scientific">Pleuronectes platessa</name>
    <name type="common">European plaice</name>
    <dbReference type="NCBI Taxonomy" id="8262"/>
    <lineage>
        <taxon>Eukaryota</taxon>
        <taxon>Metazoa</taxon>
        <taxon>Chordata</taxon>
        <taxon>Craniata</taxon>
        <taxon>Vertebrata</taxon>
        <taxon>Euteleostomi</taxon>
        <taxon>Actinopterygii</taxon>
        <taxon>Neopterygii</taxon>
        <taxon>Teleostei</taxon>
        <taxon>Neoteleostei</taxon>
        <taxon>Acanthomorphata</taxon>
        <taxon>Carangaria</taxon>
        <taxon>Pleuronectiformes</taxon>
        <taxon>Pleuronectoidei</taxon>
        <taxon>Pleuronectidae</taxon>
        <taxon>Pleuronectes</taxon>
    </lineage>
</organism>
<feature type="compositionally biased region" description="Pro residues" evidence="1">
    <location>
        <begin position="127"/>
        <end position="144"/>
    </location>
</feature>
<evidence type="ECO:0000313" key="2">
    <source>
        <dbReference type="EMBL" id="CAB1428991.1"/>
    </source>
</evidence>
<feature type="region of interest" description="Disordered" evidence="1">
    <location>
        <begin position="182"/>
        <end position="216"/>
    </location>
</feature>
<feature type="compositionally biased region" description="Basic and acidic residues" evidence="1">
    <location>
        <begin position="198"/>
        <end position="216"/>
    </location>
</feature>
<feature type="region of interest" description="Disordered" evidence="1">
    <location>
        <begin position="125"/>
        <end position="146"/>
    </location>
</feature>